<dbReference type="InterPro" id="IPR000195">
    <property type="entry name" value="Rab-GAP-TBC_dom"/>
</dbReference>
<dbReference type="PROSITE" id="PS50086">
    <property type="entry name" value="TBC_RABGAP"/>
    <property type="match status" value="1"/>
</dbReference>
<comment type="caution">
    <text evidence="3">The sequence shown here is derived from an EMBL/GenBank/DDBJ whole genome shotgun (WGS) entry which is preliminary data.</text>
</comment>
<organism evidence="3 4">
    <name type="scientific">Cyclotella atomus</name>
    <dbReference type="NCBI Taxonomy" id="382360"/>
    <lineage>
        <taxon>Eukaryota</taxon>
        <taxon>Sar</taxon>
        <taxon>Stramenopiles</taxon>
        <taxon>Ochrophyta</taxon>
        <taxon>Bacillariophyta</taxon>
        <taxon>Coscinodiscophyceae</taxon>
        <taxon>Thalassiosirophycidae</taxon>
        <taxon>Stephanodiscales</taxon>
        <taxon>Stephanodiscaceae</taxon>
        <taxon>Cyclotella</taxon>
    </lineage>
</organism>
<dbReference type="PANTHER" id="PTHR22957">
    <property type="entry name" value="TBC1 DOMAIN FAMILY MEMBER GTPASE-ACTIVATING PROTEIN"/>
    <property type="match status" value="1"/>
</dbReference>
<proteinExistence type="predicted"/>
<accession>A0ABD3MR34</accession>
<dbReference type="InterPro" id="IPR035969">
    <property type="entry name" value="Rab-GAP_TBC_sf"/>
</dbReference>
<reference evidence="3 4" key="1">
    <citation type="submission" date="2024-10" db="EMBL/GenBank/DDBJ databases">
        <title>Updated reference genomes for cyclostephanoid diatoms.</title>
        <authorList>
            <person name="Roberts W.R."/>
            <person name="Alverson A.J."/>
        </authorList>
    </citation>
    <scope>NUCLEOTIDE SEQUENCE [LARGE SCALE GENOMIC DNA]</scope>
    <source>
        <strain evidence="3 4">AJA010-31</strain>
    </source>
</reference>
<dbReference type="Proteomes" id="UP001530400">
    <property type="component" value="Unassembled WGS sequence"/>
</dbReference>
<name>A0ABD3MR34_9STRA</name>
<dbReference type="SMART" id="SM00164">
    <property type="entry name" value="TBC"/>
    <property type="match status" value="1"/>
</dbReference>
<dbReference type="Pfam" id="PF00566">
    <property type="entry name" value="RabGAP-TBC"/>
    <property type="match status" value="1"/>
</dbReference>
<dbReference type="SUPFAM" id="SSF47923">
    <property type="entry name" value="Ypt/Rab-GAP domain of gyp1p"/>
    <property type="match status" value="2"/>
</dbReference>
<dbReference type="FunFam" id="1.10.472.80:FF:000048">
    <property type="entry name" value="TBC domain containing protein"/>
    <property type="match status" value="1"/>
</dbReference>
<feature type="region of interest" description="Disordered" evidence="1">
    <location>
        <begin position="321"/>
        <end position="349"/>
    </location>
</feature>
<dbReference type="EMBL" id="JALLPJ020001394">
    <property type="protein sequence ID" value="KAL3765902.1"/>
    <property type="molecule type" value="Genomic_DNA"/>
</dbReference>
<feature type="region of interest" description="Disordered" evidence="1">
    <location>
        <begin position="186"/>
        <end position="236"/>
    </location>
</feature>
<dbReference type="AlphaFoldDB" id="A0ABD3MR34"/>
<dbReference type="PANTHER" id="PTHR22957:SF27">
    <property type="entry name" value="TBC1 DOMAIN FAMILY MEMBER 13"/>
    <property type="match status" value="1"/>
</dbReference>
<dbReference type="Gene3D" id="1.10.8.270">
    <property type="entry name" value="putative rabgap domain of human tbc1 domain family member 14 like domains"/>
    <property type="match status" value="1"/>
</dbReference>
<feature type="region of interest" description="Disordered" evidence="1">
    <location>
        <begin position="1"/>
        <end position="22"/>
    </location>
</feature>
<evidence type="ECO:0000313" key="4">
    <source>
        <dbReference type="Proteomes" id="UP001530400"/>
    </source>
</evidence>
<evidence type="ECO:0000313" key="3">
    <source>
        <dbReference type="EMBL" id="KAL3765902.1"/>
    </source>
</evidence>
<evidence type="ECO:0000256" key="1">
    <source>
        <dbReference type="SAM" id="MobiDB-lite"/>
    </source>
</evidence>
<feature type="compositionally biased region" description="Polar residues" evidence="1">
    <location>
        <begin position="441"/>
        <end position="454"/>
    </location>
</feature>
<feature type="compositionally biased region" description="Polar residues" evidence="1">
    <location>
        <begin position="205"/>
        <end position="214"/>
    </location>
</feature>
<feature type="region of interest" description="Disordered" evidence="1">
    <location>
        <begin position="373"/>
        <end position="396"/>
    </location>
</feature>
<dbReference type="Gene3D" id="1.10.472.80">
    <property type="entry name" value="Ypt/Rab-GAP domain of gyp1p, domain 3"/>
    <property type="match status" value="1"/>
</dbReference>
<evidence type="ECO:0000259" key="2">
    <source>
        <dbReference type="PROSITE" id="PS50086"/>
    </source>
</evidence>
<protein>
    <recommendedName>
        <fullName evidence="2">Rab-GAP TBC domain-containing protein</fullName>
    </recommendedName>
</protein>
<keyword evidence="4" id="KW-1185">Reference proteome</keyword>
<feature type="domain" description="Rab-GAP TBC" evidence="2">
    <location>
        <begin position="235"/>
        <end position="697"/>
    </location>
</feature>
<feature type="compositionally biased region" description="Polar residues" evidence="1">
    <location>
        <begin position="221"/>
        <end position="233"/>
    </location>
</feature>
<feature type="region of interest" description="Disordered" evidence="1">
    <location>
        <begin position="430"/>
        <end position="457"/>
    </location>
</feature>
<gene>
    <name evidence="3" type="ORF">ACHAWO_007589</name>
</gene>
<feature type="compositionally biased region" description="Basic and acidic residues" evidence="1">
    <location>
        <begin position="1"/>
        <end position="14"/>
    </location>
</feature>
<sequence length="844" mass="93236">MARIMSADKQHNPEGEGQQPVLSSTAIESIKSILSTPADVGQLSVTPSKVKCSWLNSISNDDDDKTIEIVEELPLPDRPIKTSWRQSRFKTDIDGDEALKETIKSSVSADAKNLGTKPKLTNMSLLSTSVAHSTLERCLLGCNKGELTHQDSTISSDEGETVINYSKQCKPGHVIDLLELRRLSSRGIPDQPPELRSRARASSAPATNMGNSSDNSEHGMRSSTSAGNIQSPAGNPHRSYRPLVWRVLLGYLPPETDLWNEVLTRDRKLYANFVNEMFSSTCPAPHEVYDEEALKRRHVQEEEHLKTQTFLKGQKVIRTDEVKENQESANGDAPVTPKPDETAADSDSYHFHQVTPGLLSARMQQEWVRGDDSIFQTPDGRRLSGEDEGNNTLSRISPLCAMNTPRTRSRKPLSLGTTISEEKSVVLNSQSSFGKDGSASVGLTESVTQSNSNGGDEITGMMNTLLLPDDMNESEVPRDTTRSVSITTTDSGKDEAVELCRQNSSDCSTGKSAIALSPSQDLDEEENILLLDEIRKDVIRTHPDLRFFLEPNEDLGQKRYAALERILYVWASLNKGVRYVQGMNEIVGTLYFVLAHDSNEDWANEAEADTYFLFNSIMVEMRDVFVPDLDESDSGIHGRISNMITLLALHDPEVRCHLDSVGIDPSFYSVRWLTTLLSREFLLPDTIRLWDSMFASTHKDNFLRYVSVTMVMVMRNQILEGDFSACLRLLQAFPPTNLDRLLESSRALWIYESQITLACHKGGISLGHALRSIAPPPAIIMAYGLHGGIAPPIRDQVREAGQRGLKAARGAANGASNAGKSFFGSAIGYWRSGSSSASKKKDKS</sequence>